<feature type="region of interest" description="Disordered" evidence="1">
    <location>
        <begin position="46"/>
        <end position="81"/>
    </location>
</feature>
<accession>A0A2W2D2V6</accession>
<proteinExistence type="predicted"/>
<protein>
    <submittedName>
        <fullName evidence="2">Uncharacterized protein</fullName>
    </submittedName>
</protein>
<organism evidence="2 3">
    <name type="scientific">Micromonospora endophytica</name>
    <dbReference type="NCBI Taxonomy" id="515350"/>
    <lineage>
        <taxon>Bacteria</taxon>
        <taxon>Bacillati</taxon>
        <taxon>Actinomycetota</taxon>
        <taxon>Actinomycetes</taxon>
        <taxon>Micromonosporales</taxon>
        <taxon>Micromonosporaceae</taxon>
        <taxon>Micromonospora</taxon>
    </lineage>
</organism>
<dbReference type="OrthoDB" id="3404351at2"/>
<keyword evidence="3" id="KW-1185">Reference proteome</keyword>
<name>A0A2W2D2V6_9ACTN</name>
<dbReference type="AlphaFoldDB" id="A0A2W2D2V6"/>
<evidence type="ECO:0000313" key="3">
    <source>
        <dbReference type="Proteomes" id="UP000248627"/>
    </source>
</evidence>
<dbReference type="EMBL" id="POTX01000049">
    <property type="protein sequence ID" value="PZF97978.1"/>
    <property type="molecule type" value="Genomic_DNA"/>
</dbReference>
<reference evidence="2 3" key="1">
    <citation type="submission" date="2018-01" db="EMBL/GenBank/DDBJ databases">
        <title>Draft genome sequence of Jishengella endophytica.</title>
        <authorList>
            <person name="Sahin N."/>
            <person name="Ay H."/>
            <person name="Saygin H."/>
        </authorList>
    </citation>
    <scope>NUCLEOTIDE SEQUENCE [LARGE SCALE GENOMIC DNA]</scope>
    <source>
        <strain evidence="2 3">DSM 45430</strain>
    </source>
</reference>
<gene>
    <name evidence="2" type="ORF">C1I93_10245</name>
</gene>
<evidence type="ECO:0000256" key="1">
    <source>
        <dbReference type="SAM" id="MobiDB-lite"/>
    </source>
</evidence>
<evidence type="ECO:0000313" key="2">
    <source>
        <dbReference type="EMBL" id="PZF97978.1"/>
    </source>
</evidence>
<dbReference type="Proteomes" id="UP000248627">
    <property type="component" value="Unassembled WGS sequence"/>
</dbReference>
<comment type="caution">
    <text evidence="2">The sequence shown here is derived from an EMBL/GenBank/DDBJ whole genome shotgun (WGS) entry which is preliminary data.</text>
</comment>
<sequence>MFPIQTNPAGATPATTRESLIAMLHLPNGVLEMQLLHEALSRARMLRPQAGRTTTSTEATRSARTVAMAGRARSARELGVL</sequence>
<feature type="compositionally biased region" description="Low complexity" evidence="1">
    <location>
        <begin position="52"/>
        <end position="65"/>
    </location>
</feature>